<protein>
    <submittedName>
        <fullName evidence="2">Uncharacterized protein</fullName>
    </submittedName>
</protein>
<reference evidence="2" key="1">
    <citation type="submission" date="2019-10" db="EMBL/GenBank/DDBJ databases">
        <title>The sequence and de novo assembly of the wild yak genome.</title>
        <authorList>
            <person name="Liu Y."/>
        </authorList>
    </citation>
    <scope>NUCLEOTIDE SEQUENCE [LARGE SCALE GENOMIC DNA]</scope>
    <source>
        <strain evidence="2">WY2019</strain>
    </source>
</reference>
<dbReference type="EMBL" id="VBQZ03000006">
    <property type="protein sequence ID" value="MXQ80990.1"/>
    <property type="molecule type" value="Genomic_DNA"/>
</dbReference>
<comment type="caution">
    <text evidence="2">The sequence shown here is derived from an EMBL/GenBank/DDBJ whole genome shotgun (WGS) entry which is preliminary data.</text>
</comment>
<evidence type="ECO:0000313" key="3">
    <source>
        <dbReference type="Proteomes" id="UP000322234"/>
    </source>
</evidence>
<keyword evidence="3" id="KW-1185">Reference proteome</keyword>
<evidence type="ECO:0000313" key="2">
    <source>
        <dbReference type="EMBL" id="MXQ80990.1"/>
    </source>
</evidence>
<dbReference type="Proteomes" id="UP000322234">
    <property type="component" value="Unassembled WGS sequence"/>
</dbReference>
<feature type="region of interest" description="Disordered" evidence="1">
    <location>
        <begin position="288"/>
        <end position="352"/>
    </location>
</feature>
<evidence type="ECO:0000256" key="1">
    <source>
        <dbReference type="SAM" id="MobiDB-lite"/>
    </source>
</evidence>
<feature type="compositionally biased region" description="Polar residues" evidence="1">
    <location>
        <begin position="288"/>
        <end position="298"/>
    </location>
</feature>
<organism evidence="2 3">
    <name type="scientific">Bos mutus</name>
    <name type="common">wild yak</name>
    <dbReference type="NCBI Taxonomy" id="72004"/>
    <lineage>
        <taxon>Eukaryota</taxon>
        <taxon>Metazoa</taxon>
        <taxon>Chordata</taxon>
        <taxon>Craniata</taxon>
        <taxon>Vertebrata</taxon>
        <taxon>Euteleostomi</taxon>
        <taxon>Mammalia</taxon>
        <taxon>Eutheria</taxon>
        <taxon>Laurasiatheria</taxon>
        <taxon>Artiodactyla</taxon>
        <taxon>Ruminantia</taxon>
        <taxon>Pecora</taxon>
        <taxon>Bovidae</taxon>
        <taxon>Bovinae</taxon>
        <taxon>Bos</taxon>
    </lineage>
</organism>
<dbReference type="AlphaFoldDB" id="A0A6B0QV37"/>
<proteinExistence type="predicted"/>
<sequence>MFPYIHVPRTGDVVLGVAAVSSAFRADYTEDRAPHGQETRTVWARGQLCRLPLLSSWAHAFIGNTHCHLNCPNGCTRTTYPLLEPHTTSKQKPSEYLAERSTVSPHLPFTSLISLSRGSFRFSELLRDHLPVDVGEGTPLQGDGTATILSIKLPPQIAWGASPVAVTGLHVSQGSVMVQKWVCGNSGAADKTRTTRRSRGPRMGVSNPAQEPAGMSEQPEKKESEVCFPSSPLVGRRQESGRASYTGYIPEVWKKEKPPDCKSILFAFRSNSSVYTVFLTSEHHQTQSAFPTQLTSTGREVRPQPPEAPEEIYSRPNSIKKTPSDLKGPQWVEPVSPESREEPAALNKNWDNRRASFYGDPVAALDSDVIEEDKRPFNEFQKNC</sequence>
<name>A0A6B0QV37_9CETA</name>
<accession>A0A6B0QV37</accession>
<feature type="region of interest" description="Disordered" evidence="1">
    <location>
        <begin position="188"/>
        <end position="236"/>
    </location>
</feature>
<gene>
    <name evidence="2" type="ORF">E5288_WYG012878</name>
</gene>